<protein>
    <submittedName>
        <fullName evidence="3">Uncharacterized protein</fullName>
    </submittedName>
</protein>
<evidence type="ECO:0000256" key="2">
    <source>
        <dbReference type="SAM" id="MobiDB-lite"/>
    </source>
</evidence>
<organism evidence="3 4">
    <name type="scientific">Candidatus Lokiarchaeum ossiferum</name>
    <dbReference type="NCBI Taxonomy" id="2951803"/>
    <lineage>
        <taxon>Archaea</taxon>
        <taxon>Promethearchaeati</taxon>
        <taxon>Promethearchaeota</taxon>
        <taxon>Promethearchaeia</taxon>
        <taxon>Promethearchaeales</taxon>
        <taxon>Promethearchaeaceae</taxon>
        <taxon>Candidatus Lokiarchaeum</taxon>
    </lineage>
</organism>
<keyword evidence="1" id="KW-0175">Coiled coil</keyword>
<dbReference type="EMBL" id="CP104013">
    <property type="protein sequence ID" value="UYP46075.1"/>
    <property type="molecule type" value="Genomic_DNA"/>
</dbReference>
<proteinExistence type="predicted"/>
<feature type="coiled-coil region" evidence="1">
    <location>
        <begin position="51"/>
        <end position="85"/>
    </location>
</feature>
<name>A0ABY6HRE4_9ARCH</name>
<gene>
    <name evidence="3" type="ORF">NEF87_002360</name>
</gene>
<evidence type="ECO:0000256" key="1">
    <source>
        <dbReference type="SAM" id="Coils"/>
    </source>
</evidence>
<evidence type="ECO:0000313" key="3">
    <source>
        <dbReference type="EMBL" id="UYP46075.1"/>
    </source>
</evidence>
<feature type="region of interest" description="Disordered" evidence="2">
    <location>
        <begin position="99"/>
        <end position="128"/>
    </location>
</feature>
<keyword evidence="4" id="KW-1185">Reference proteome</keyword>
<reference evidence="3" key="1">
    <citation type="submission" date="2022-09" db="EMBL/GenBank/DDBJ databases">
        <title>Actin cytoskeleton and complex cell architecture in an #Asgard archaeon.</title>
        <authorList>
            <person name="Ponce Toledo R.I."/>
            <person name="Schleper C."/>
            <person name="Rodrigues Oliveira T."/>
            <person name="Wollweber F."/>
            <person name="Xu J."/>
            <person name="Rittmann S."/>
            <person name="Klingl A."/>
            <person name="Pilhofer M."/>
        </authorList>
    </citation>
    <scope>NUCLEOTIDE SEQUENCE</scope>
    <source>
        <strain evidence="3">B-35</strain>
    </source>
</reference>
<dbReference type="Proteomes" id="UP001208689">
    <property type="component" value="Chromosome"/>
</dbReference>
<feature type="compositionally biased region" description="Pro residues" evidence="2">
    <location>
        <begin position="104"/>
        <end position="127"/>
    </location>
</feature>
<evidence type="ECO:0000313" key="4">
    <source>
        <dbReference type="Proteomes" id="UP001208689"/>
    </source>
</evidence>
<sequence length="214" mass="24322">MEECSPKSNSVRKTKPIYVDGEMFERISNLKLEIGQSLGIKGTANLVVQHWRDHSQKYEDMKIENEKLQKELDTMQMYVQDLLKQSIYRGGMHLTSNQFVPSAPAYPTPPPPPPRPPSGTPVPPPKIQPLEIDPIDFAPSEDLKSDLAKESKLVFNGSIRRPSEILQLCCPDHKDGKINEFNGEEPDLLNKSYLVQLMKEKNPALEKFRKKISI</sequence>
<accession>A0ABY6HRE4</accession>